<accession>A0ABQ9NFL0</accession>
<dbReference type="InterPro" id="IPR027417">
    <property type="entry name" value="P-loop_NTPase"/>
</dbReference>
<dbReference type="SUPFAM" id="SSF52540">
    <property type="entry name" value="P-loop containing nucleoside triphosphate hydrolases"/>
    <property type="match status" value="1"/>
</dbReference>
<evidence type="ECO:0000313" key="2">
    <source>
        <dbReference type="EMBL" id="KAJ9655979.1"/>
    </source>
</evidence>
<sequence length="194" mass="21465">MMVDVAAAGLNSVADLLHERIVRLRKQYPSDTRRRVLIALAGVPGSGKSTISAALMEALRDRNVDGVALVPMDGFHFPKSALLEFSNPEQALQRRGGPFTFDADAFTKLVTDLRNSFVTRSDEPQLETRVPSFDHAIQDPIQDGLRISSADRVVILEGNYLLLNEPPWSTIAGLVDEKWFVDVPAEVAKQRLIQ</sequence>
<protein>
    <recommendedName>
        <fullName evidence="1">Phosphoribulokinase/uridine kinase domain-containing protein</fullName>
    </recommendedName>
</protein>
<keyword evidence="3" id="KW-1185">Reference proteome</keyword>
<reference evidence="2" key="1">
    <citation type="submission" date="2022-10" db="EMBL/GenBank/DDBJ databases">
        <title>Culturing micro-colonial fungi from biological soil crusts in the Mojave desert and describing Neophaeococcomyces mojavensis, and introducing the new genera and species Taxawa tesnikishii.</title>
        <authorList>
            <person name="Kurbessoian T."/>
            <person name="Stajich J.E."/>
        </authorList>
    </citation>
    <scope>NUCLEOTIDE SEQUENCE</scope>
    <source>
        <strain evidence="2">TK_1</strain>
    </source>
</reference>
<name>A0ABQ9NFL0_9PEZI</name>
<dbReference type="InterPro" id="IPR006083">
    <property type="entry name" value="PRK/URK"/>
</dbReference>
<gene>
    <name evidence="2" type="ORF">H2201_008678</name>
</gene>
<proteinExistence type="predicted"/>
<evidence type="ECO:0000313" key="3">
    <source>
        <dbReference type="Proteomes" id="UP001172684"/>
    </source>
</evidence>
<dbReference type="EMBL" id="JAPDRL010000142">
    <property type="protein sequence ID" value="KAJ9655979.1"/>
    <property type="molecule type" value="Genomic_DNA"/>
</dbReference>
<dbReference type="Pfam" id="PF00485">
    <property type="entry name" value="PRK"/>
    <property type="match status" value="1"/>
</dbReference>
<feature type="domain" description="Phosphoribulokinase/uridine kinase" evidence="1">
    <location>
        <begin position="37"/>
        <end position="191"/>
    </location>
</feature>
<dbReference type="PANTHER" id="PTHR10285">
    <property type="entry name" value="URIDINE KINASE"/>
    <property type="match status" value="1"/>
</dbReference>
<comment type="caution">
    <text evidence="2">The sequence shown here is derived from an EMBL/GenBank/DDBJ whole genome shotgun (WGS) entry which is preliminary data.</text>
</comment>
<evidence type="ECO:0000259" key="1">
    <source>
        <dbReference type="Pfam" id="PF00485"/>
    </source>
</evidence>
<organism evidence="2 3">
    <name type="scientific">Coniosporium apollinis</name>
    <dbReference type="NCBI Taxonomy" id="61459"/>
    <lineage>
        <taxon>Eukaryota</taxon>
        <taxon>Fungi</taxon>
        <taxon>Dikarya</taxon>
        <taxon>Ascomycota</taxon>
        <taxon>Pezizomycotina</taxon>
        <taxon>Dothideomycetes</taxon>
        <taxon>Dothideomycetes incertae sedis</taxon>
        <taxon>Coniosporium</taxon>
    </lineage>
</organism>
<dbReference type="Proteomes" id="UP001172684">
    <property type="component" value="Unassembled WGS sequence"/>
</dbReference>
<dbReference type="Gene3D" id="3.40.50.300">
    <property type="entry name" value="P-loop containing nucleotide triphosphate hydrolases"/>
    <property type="match status" value="2"/>
</dbReference>